<dbReference type="EMBL" id="HG793125">
    <property type="protein sequence ID" value="CDK24936.1"/>
    <property type="molecule type" value="Genomic_DNA"/>
</dbReference>
<keyword evidence="7" id="KW-1185">Reference proteome</keyword>
<dbReference type="FunFam" id="3.40.30.10:FF:000245">
    <property type="entry name" value="Thioredoxin"/>
    <property type="match status" value="1"/>
</dbReference>
<dbReference type="CDD" id="cd02947">
    <property type="entry name" value="TRX_family"/>
    <property type="match status" value="1"/>
</dbReference>
<dbReference type="PIRSF" id="PIRSF000077">
    <property type="entry name" value="Thioredoxin"/>
    <property type="match status" value="1"/>
</dbReference>
<dbReference type="Pfam" id="PF00085">
    <property type="entry name" value="Thioredoxin"/>
    <property type="match status" value="1"/>
</dbReference>
<dbReference type="PROSITE" id="PS51352">
    <property type="entry name" value="THIOREDOXIN_2"/>
    <property type="match status" value="1"/>
</dbReference>
<evidence type="ECO:0000256" key="1">
    <source>
        <dbReference type="ARBA" id="ARBA00023157"/>
    </source>
</evidence>
<feature type="active site" description="Nucleophile" evidence="3">
    <location>
        <position position="33"/>
    </location>
</feature>
<keyword evidence="1 4" id="KW-1015">Disulfide bond</keyword>
<dbReference type="Gene3D" id="3.40.30.10">
    <property type="entry name" value="Glutaredoxin"/>
    <property type="match status" value="1"/>
</dbReference>
<dbReference type="GeneID" id="34518339"/>
<sequence>MSITEVGSLPEFRAQIKGKTSVVDFYATWCGPCKAISPIVEKLSDSYPQHKFFKVDVDQANDIAREYGISAMPTFLLFQDGVKVGQVVGANPQGLKQAIDQLEQ</sequence>
<dbReference type="GO" id="GO:0015035">
    <property type="term" value="F:protein-disulfide reductase activity"/>
    <property type="evidence" value="ECO:0007669"/>
    <property type="project" value="InterPro"/>
</dbReference>
<dbReference type="InterPro" id="IPR036249">
    <property type="entry name" value="Thioredoxin-like_sf"/>
</dbReference>
<dbReference type="InterPro" id="IPR013766">
    <property type="entry name" value="Thioredoxin_domain"/>
</dbReference>
<dbReference type="OrthoDB" id="10263751at2759"/>
<comment type="similarity">
    <text evidence="2">Belongs to the thioredoxin family.</text>
</comment>
<proteinExistence type="inferred from homology"/>
<dbReference type="NCBIfam" id="TIGR01068">
    <property type="entry name" value="thioredoxin"/>
    <property type="match status" value="1"/>
</dbReference>
<protein>
    <recommendedName>
        <fullName evidence="2">Thioredoxin</fullName>
    </recommendedName>
</protein>
<dbReference type="PANTHER" id="PTHR46115">
    <property type="entry name" value="THIOREDOXIN-LIKE PROTEIN 1"/>
    <property type="match status" value="1"/>
</dbReference>
<feature type="site" description="Contributes to redox potential value" evidence="3">
    <location>
        <position position="32"/>
    </location>
</feature>
<keyword evidence="4" id="KW-0676">Redox-active center</keyword>
<dbReference type="STRING" id="1382522.W6MGJ3"/>
<reference evidence="6" key="2">
    <citation type="submission" date="2014-02" db="EMBL/GenBank/DDBJ databases">
        <title>Complete DNA sequence of /Kuraishia capsulata/ illustrates novel genomic features among budding yeasts (/Saccharomycotina/).</title>
        <authorList>
            <person name="Morales L."/>
            <person name="Noel B."/>
            <person name="Porcel B."/>
            <person name="Marcet-Houben M."/>
            <person name="Hullo M-F."/>
            <person name="Sacerdot C."/>
            <person name="Tekaia F."/>
            <person name="Leh-Louis V."/>
            <person name="Despons L."/>
            <person name="Khanna V."/>
            <person name="Aury J-M."/>
            <person name="Barbe V."/>
            <person name="Couloux A."/>
            <person name="Labadie K."/>
            <person name="Pelletier E."/>
            <person name="Souciet J-L."/>
            <person name="Boekhout T."/>
            <person name="Gabaldon T."/>
            <person name="Wincker P."/>
            <person name="Dujon B."/>
        </authorList>
    </citation>
    <scope>NUCLEOTIDE SEQUENCE</scope>
    <source>
        <strain evidence="6">CBS 1993</strain>
    </source>
</reference>
<dbReference type="GO" id="GO:0005739">
    <property type="term" value="C:mitochondrion"/>
    <property type="evidence" value="ECO:0007669"/>
    <property type="project" value="EnsemblFungi"/>
</dbReference>
<dbReference type="HOGENOM" id="CLU_090389_14_0_1"/>
<name>W6MGJ3_9ASCO</name>
<gene>
    <name evidence="6" type="ORF">KUCA_T00000903001</name>
</gene>
<feature type="site" description="Deprotonates C-terminal active site Cys" evidence="3">
    <location>
        <position position="24"/>
    </location>
</feature>
<feature type="site" description="Contributes to redox potential value" evidence="3">
    <location>
        <position position="31"/>
    </location>
</feature>
<accession>W6MGJ3</accession>
<dbReference type="RefSeq" id="XP_022456951.1">
    <property type="nucleotide sequence ID" value="XM_022605488.1"/>
</dbReference>
<dbReference type="PRINTS" id="PR00421">
    <property type="entry name" value="THIOREDOXIN"/>
</dbReference>
<reference evidence="6" key="1">
    <citation type="submission" date="2013-12" db="EMBL/GenBank/DDBJ databases">
        <authorList>
            <person name="Genoscope - CEA"/>
        </authorList>
    </citation>
    <scope>NUCLEOTIDE SEQUENCE</scope>
    <source>
        <strain evidence="6">CBS 1993</strain>
    </source>
</reference>
<dbReference type="SUPFAM" id="SSF52833">
    <property type="entry name" value="Thioredoxin-like"/>
    <property type="match status" value="1"/>
</dbReference>
<organism evidence="6 7">
    <name type="scientific">Kuraishia capsulata CBS 1993</name>
    <dbReference type="NCBI Taxonomy" id="1382522"/>
    <lineage>
        <taxon>Eukaryota</taxon>
        <taxon>Fungi</taxon>
        <taxon>Dikarya</taxon>
        <taxon>Ascomycota</taxon>
        <taxon>Saccharomycotina</taxon>
        <taxon>Pichiomycetes</taxon>
        <taxon>Pichiales</taxon>
        <taxon>Pichiaceae</taxon>
        <taxon>Kuraishia</taxon>
    </lineage>
</organism>
<feature type="active site" description="Nucleophile" evidence="3">
    <location>
        <position position="30"/>
    </location>
</feature>
<dbReference type="InterPro" id="IPR005746">
    <property type="entry name" value="Thioredoxin"/>
</dbReference>
<dbReference type="GO" id="GO:0034599">
    <property type="term" value="P:cellular response to oxidative stress"/>
    <property type="evidence" value="ECO:0007669"/>
    <property type="project" value="EnsemblFungi"/>
</dbReference>
<dbReference type="AlphaFoldDB" id="W6MGJ3"/>
<evidence type="ECO:0000256" key="3">
    <source>
        <dbReference type="PIRSR" id="PIRSR000077-1"/>
    </source>
</evidence>
<dbReference type="Proteomes" id="UP000019384">
    <property type="component" value="Unassembled WGS sequence"/>
</dbReference>
<feature type="domain" description="Thioredoxin" evidence="5">
    <location>
        <begin position="1"/>
        <end position="104"/>
    </location>
</feature>
<dbReference type="InterPro" id="IPR017937">
    <property type="entry name" value="Thioredoxin_CS"/>
</dbReference>
<evidence type="ECO:0000256" key="2">
    <source>
        <dbReference type="PIRNR" id="PIRNR000077"/>
    </source>
</evidence>
<evidence type="ECO:0000313" key="6">
    <source>
        <dbReference type="EMBL" id="CDK24936.1"/>
    </source>
</evidence>
<evidence type="ECO:0000259" key="5">
    <source>
        <dbReference type="PROSITE" id="PS51352"/>
    </source>
</evidence>
<evidence type="ECO:0000313" key="7">
    <source>
        <dbReference type="Proteomes" id="UP000019384"/>
    </source>
</evidence>
<dbReference type="PROSITE" id="PS00194">
    <property type="entry name" value="THIOREDOXIN_1"/>
    <property type="match status" value="1"/>
</dbReference>
<evidence type="ECO:0000256" key="4">
    <source>
        <dbReference type="PIRSR" id="PIRSR000077-4"/>
    </source>
</evidence>
<feature type="disulfide bond" description="Redox-active" evidence="4">
    <location>
        <begin position="30"/>
        <end position="33"/>
    </location>
</feature>